<dbReference type="GO" id="GO:0003700">
    <property type="term" value="F:DNA-binding transcription factor activity"/>
    <property type="evidence" value="ECO:0007669"/>
    <property type="project" value="InterPro"/>
</dbReference>
<evidence type="ECO:0000256" key="2">
    <source>
        <dbReference type="ARBA" id="ARBA00023163"/>
    </source>
</evidence>
<dbReference type="SMART" id="SM00420">
    <property type="entry name" value="HTH_DEOR"/>
    <property type="match status" value="1"/>
</dbReference>
<dbReference type="PROSITE" id="PS51000">
    <property type="entry name" value="HTH_DEOR_2"/>
    <property type="match status" value="1"/>
</dbReference>
<proteinExistence type="predicted"/>
<dbReference type="PANTHER" id="PTHR30363:SF44">
    <property type="entry name" value="AGA OPERON TRANSCRIPTIONAL REPRESSOR-RELATED"/>
    <property type="match status" value="1"/>
</dbReference>
<name>A0A174DLG6_9CLOT</name>
<dbReference type="SUPFAM" id="SSF100950">
    <property type="entry name" value="NagB/RpiA/CoA transferase-like"/>
    <property type="match status" value="1"/>
</dbReference>
<dbReference type="SMART" id="SM01134">
    <property type="entry name" value="DeoRC"/>
    <property type="match status" value="1"/>
</dbReference>
<dbReference type="PANTHER" id="PTHR30363">
    <property type="entry name" value="HTH-TYPE TRANSCRIPTIONAL REGULATOR SRLR-RELATED"/>
    <property type="match status" value="1"/>
</dbReference>
<feature type="domain" description="HTH deoR-type" evidence="3">
    <location>
        <begin position="3"/>
        <end position="58"/>
    </location>
</feature>
<dbReference type="InterPro" id="IPR037171">
    <property type="entry name" value="NagB/RpiA_transferase-like"/>
</dbReference>
<dbReference type="EMBL" id="CYZV01000018">
    <property type="protein sequence ID" value="CUO25169.1"/>
    <property type="molecule type" value="Genomic_DNA"/>
</dbReference>
<dbReference type="InterPro" id="IPR050313">
    <property type="entry name" value="Carb_Metab_HTH_regulators"/>
</dbReference>
<dbReference type="InterPro" id="IPR036390">
    <property type="entry name" value="WH_DNA-bd_sf"/>
</dbReference>
<dbReference type="Pfam" id="PF08220">
    <property type="entry name" value="HTH_DeoR"/>
    <property type="match status" value="1"/>
</dbReference>
<organism evidence="4 5">
    <name type="scientific">Clostridium disporicum</name>
    <dbReference type="NCBI Taxonomy" id="84024"/>
    <lineage>
        <taxon>Bacteria</taxon>
        <taxon>Bacillati</taxon>
        <taxon>Bacillota</taxon>
        <taxon>Clostridia</taxon>
        <taxon>Eubacteriales</taxon>
        <taxon>Clostridiaceae</taxon>
        <taxon>Clostridium</taxon>
    </lineage>
</organism>
<sequence length="254" mass="29116">MFMEERLEKILEIIQDKKKVLVKDLSEKFNVSESMIRKDLQRLEKEGKIKRTYGGAILERGRAYNENTTSRVFVNIEGKEHIAKVVCDILEEEDVIFLDISSTNLTIASMIRNTTKNITVITNMNRILMEFDYSPNIEVISVGGTFNKRLGGTVGAYTVEQIKHFNIDKAFVGAGGVNIEENFLSNFNFDESIVKKEILKNSKKNYIVIDDEKFYKDGAHKFGTLEDVDYIITDKAPDDTVKVELDKYDVKVIY</sequence>
<dbReference type="Proteomes" id="UP000095558">
    <property type="component" value="Unassembled WGS sequence"/>
</dbReference>
<keyword evidence="2" id="KW-0804">Transcription</keyword>
<dbReference type="RefSeq" id="WP_055276486.1">
    <property type="nucleotide sequence ID" value="NZ_CYZV01000018.1"/>
</dbReference>
<evidence type="ECO:0000259" key="3">
    <source>
        <dbReference type="PROSITE" id="PS51000"/>
    </source>
</evidence>
<keyword evidence="1" id="KW-0805">Transcription regulation</keyword>
<accession>A0A174DLG6</accession>
<dbReference type="SUPFAM" id="SSF46785">
    <property type="entry name" value="Winged helix' DNA-binding domain"/>
    <property type="match status" value="1"/>
</dbReference>
<reference evidence="4 5" key="1">
    <citation type="submission" date="2015-09" db="EMBL/GenBank/DDBJ databases">
        <authorList>
            <consortium name="Pathogen Informatics"/>
        </authorList>
    </citation>
    <scope>NUCLEOTIDE SEQUENCE [LARGE SCALE GENOMIC DNA]</scope>
    <source>
        <strain evidence="4 5">2789STDY5834855</strain>
    </source>
</reference>
<dbReference type="PRINTS" id="PR00037">
    <property type="entry name" value="HTHLACR"/>
</dbReference>
<evidence type="ECO:0000313" key="5">
    <source>
        <dbReference type="Proteomes" id="UP000095558"/>
    </source>
</evidence>
<dbReference type="InterPro" id="IPR014036">
    <property type="entry name" value="DeoR-like_C"/>
</dbReference>
<dbReference type="Gene3D" id="3.40.50.1360">
    <property type="match status" value="1"/>
</dbReference>
<evidence type="ECO:0000256" key="1">
    <source>
        <dbReference type="ARBA" id="ARBA00023015"/>
    </source>
</evidence>
<dbReference type="AlphaFoldDB" id="A0A174DLG6"/>
<gene>
    <name evidence="4" type="primary">glpR</name>
    <name evidence="4" type="ORF">ERS852470_01826</name>
</gene>
<dbReference type="Pfam" id="PF00455">
    <property type="entry name" value="DeoRC"/>
    <property type="match status" value="1"/>
</dbReference>
<dbReference type="InterPro" id="IPR036388">
    <property type="entry name" value="WH-like_DNA-bd_sf"/>
</dbReference>
<dbReference type="OrthoDB" id="9797223at2"/>
<protein>
    <submittedName>
        <fullName evidence="4">DeoR family transcriptional regulator</fullName>
    </submittedName>
</protein>
<dbReference type="Gene3D" id="1.10.10.10">
    <property type="entry name" value="Winged helix-like DNA-binding domain superfamily/Winged helix DNA-binding domain"/>
    <property type="match status" value="1"/>
</dbReference>
<dbReference type="InterPro" id="IPR001034">
    <property type="entry name" value="DeoR_HTH"/>
</dbReference>
<evidence type="ECO:0000313" key="4">
    <source>
        <dbReference type="EMBL" id="CUO25169.1"/>
    </source>
</evidence>